<name>A0A239P275_9ACTN</name>
<protein>
    <submittedName>
        <fullName evidence="1">Phage derived protein Gp49-like</fullName>
    </submittedName>
</protein>
<evidence type="ECO:0000313" key="1">
    <source>
        <dbReference type="EMBL" id="SNT60754.1"/>
    </source>
</evidence>
<gene>
    <name evidence="1" type="ORF">SAMN05216276_107918</name>
</gene>
<accession>A0A239P275</accession>
<dbReference type="Proteomes" id="UP000198282">
    <property type="component" value="Unassembled WGS sequence"/>
</dbReference>
<dbReference type="AlphaFoldDB" id="A0A239P275"/>
<proteinExistence type="predicted"/>
<dbReference type="InterPro" id="IPR009241">
    <property type="entry name" value="HigB-like"/>
</dbReference>
<keyword evidence="2" id="KW-1185">Reference proteome</keyword>
<evidence type="ECO:0000313" key="2">
    <source>
        <dbReference type="Proteomes" id="UP000198282"/>
    </source>
</evidence>
<dbReference type="Pfam" id="PF05973">
    <property type="entry name" value="Gp49"/>
    <property type="match status" value="1"/>
</dbReference>
<organism evidence="1 2">
    <name type="scientific">Streptosporangium subroseum</name>
    <dbReference type="NCBI Taxonomy" id="106412"/>
    <lineage>
        <taxon>Bacteria</taxon>
        <taxon>Bacillati</taxon>
        <taxon>Actinomycetota</taxon>
        <taxon>Actinomycetes</taxon>
        <taxon>Streptosporangiales</taxon>
        <taxon>Streptosporangiaceae</taxon>
        <taxon>Streptosporangium</taxon>
    </lineage>
</organism>
<dbReference type="EMBL" id="FZOD01000079">
    <property type="protein sequence ID" value="SNT60754.1"/>
    <property type="molecule type" value="Genomic_DNA"/>
</dbReference>
<dbReference type="OrthoDB" id="4965795at2"/>
<reference evidence="1 2" key="1">
    <citation type="submission" date="2017-06" db="EMBL/GenBank/DDBJ databases">
        <authorList>
            <person name="Kim H.J."/>
            <person name="Triplett B.A."/>
        </authorList>
    </citation>
    <scope>NUCLEOTIDE SEQUENCE [LARGE SCALE GENOMIC DNA]</scope>
    <source>
        <strain evidence="1 2">CGMCC 4.2132</strain>
    </source>
</reference>
<sequence>MHIASRIVRLYVIEIEPEIQSWLESLSERDYVKVEALADLLAEQAETLDEPYSKHLGGRLRELRLALTRRQVRITYWLAPGRRVILLTVFFKTRRKEIGQVERARRAQVECEIRHTVASEIYDRVWKD</sequence>